<name>A0A914ZN79_PARUN</name>
<proteinExistence type="predicted"/>
<evidence type="ECO:0000313" key="2">
    <source>
        <dbReference type="WBParaSite" id="PgB10_g014_t05"/>
    </source>
</evidence>
<keyword evidence="1" id="KW-1185">Reference proteome</keyword>
<evidence type="ECO:0000313" key="1">
    <source>
        <dbReference type="Proteomes" id="UP000887569"/>
    </source>
</evidence>
<protein>
    <submittedName>
        <fullName evidence="2">Calx-beta domain-containing protein</fullName>
    </submittedName>
</protein>
<reference evidence="2" key="1">
    <citation type="submission" date="2022-11" db="UniProtKB">
        <authorList>
            <consortium name="WormBaseParasite"/>
        </authorList>
    </citation>
    <scope>IDENTIFICATION</scope>
</reference>
<accession>A0A914ZN79</accession>
<dbReference type="Proteomes" id="UP000887569">
    <property type="component" value="Unplaced"/>
</dbReference>
<dbReference type="WBParaSite" id="PgB10_g014_t05">
    <property type="protein sequence ID" value="PgB10_g014_t05"/>
    <property type="gene ID" value="PgB10_g014"/>
</dbReference>
<dbReference type="AlphaFoldDB" id="A0A914ZN79"/>
<organism evidence="1 2">
    <name type="scientific">Parascaris univalens</name>
    <name type="common">Nematode worm</name>
    <dbReference type="NCBI Taxonomy" id="6257"/>
    <lineage>
        <taxon>Eukaryota</taxon>
        <taxon>Metazoa</taxon>
        <taxon>Ecdysozoa</taxon>
        <taxon>Nematoda</taxon>
        <taxon>Chromadorea</taxon>
        <taxon>Rhabditida</taxon>
        <taxon>Spirurina</taxon>
        <taxon>Ascaridomorpha</taxon>
        <taxon>Ascaridoidea</taxon>
        <taxon>Ascarididae</taxon>
        <taxon>Parascaris</taxon>
    </lineage>
</organism>
<sequence>LLGFDTYPTFNVNETKKFDDVNSAIRTIDYLHKLFICSSAPEILLSII</sequence>